<dbReference type="AlphaFoldDB" id="A0AAV9VU80"/>
<evidence type="ECO:0000313" key="1">
    <source>
        <dbReference type="EMBL" id="KAK6496069.1"/>
    </source>
</evidence>
<proteinExistence type="predicted"/>
<comment type="caution">
    <text evidence="1">The sequence shown here is derived from an EMBL/GenBank/DDBJ whole genome shotgun (WGS) entry which is preliminary data.</text>
</comment>
<reference evidence="1 2" key="1">
    <citation type="submission" date="2023-08" db="EMBL/GenBank/DDBJ databases">
        <authorList>
            <person name="Palmer J.M."/>
        </authorList>
    </citation>
    <scope>NUCLEOTIDE SEQUENCE [LARGE SCALE GENOMIC DNA]</scope>
    <source>
        <strain evidence="1 2">TWF481</strain>
    </source>
</reference>
<evidence type="ECO:0008006" key="3">
    <source>
        <dbReference type="Google" id="ProtNLM"/>
    </source>
</evidence>
<evidence type="ECO:0000313" key="2">
    <source>
        <dbReference type="Proteomes" id="UP001370758"/>
    </source>
</evidence>
<sequence length="440" mass="51439">MATVESLPHDIRYIVLTMLPTWQDITSAILSSRLFYTSYYHHRRQLLKRALFDRYDPEARLIVSLTNKTNVPFTPEIWSDFRSAVSDYVDEKFDGFEVPHNEDPDTIIAVKQNHKVIVTAADKFLEGRVCPVWPYPPGNSRNPSGAYKLPPCVEGTPEPSMNEYARVVRGFYHLWIWKILYGTQYESEFHPYSFGRGKQRDTKRMYDHIAAEWGFWDTKVMEILAHWVIGWVDKVIDENDIELPSPTCHDRSPDRELGHSRRDLIGNIFRHNMKGLLESVGDVSALKTIIEGIIRRSPFPQIKTAIECNDYLFRMKHLYISKDPCPGNLCYYLTVMTRSHYHLSDEKETNDTRPHVRPLMSFAVRESERELYEEPFVTIQGRGVAVWYWILCAVADPDIILPGVDWWAAVWDDWRLIEWGYWSPDFGYPQPRPSTAQSRD</sequence>
<name>A0AAV9VU80_9PEZI</name>
<protein>
    <recommendedName>
        <fullName evidence="3">F-box domain-containing protein</fullName>
    </recommendedName>
</protein>
<dbReference type="EMBL" id="JAVHJL010000011">
    <property type="protein sequence ID" value="KAK6496069.1"/>
    <property type="molecule type" value="Genomic_DNA"/>
</dbReference>
<dbReference type="Proteomes" id="UP001370758">
    <property type="component" value="Unassembled WGS sequence"/>
</dbReference>
<keyword evidence="2" id="KW-1185">Reference proteome</keyword>
<organism evidence="1 2">
    <name type="scientific">Arthrobotrys musiformis</name>
    <dbReference type="NCBI Taxonomy" id="47236"/>
    <lineage>
        <taxon>Eukaryota</taxon>
        <taxon>Fungi</taxon>
        <taxon>Dikarya</taxon>
        <taxon>Ascomycota</taxon>
        <taxon>Pezizomycotina</taxon>
        <taxon>Orbiliomycetes</taxon>
        <taxon>Orbiliales</taxon>
        <taxon>Orbiliaceae</taxon>
        <taxon>Arthrobotrys</taxon>
    </lineage>
</organism>
<gene>
    <name evidence="1" type="ORF">TWF481_002093</name>
</gene>
<accession>A0AAV9VU80</accession>